<dbReference type="AlphaFoldDB" id="A0A0F7REU2"/>
<dbReference type="PATRIC" id="fig|1392.236.peg.3520"/>
<dbReference type="InterPro" id="IPR021005">
    <property type="entry name" value="Znf_CGNR"/>
</dbReference>
<dbReference type="Gene3D" id="1.10.3300.10">
    <property type="entry name" value="Jann2411-like domain"/>
    <property type="match status" value="1"/>
</dbReference>
<protein>
    <recommendedName>
        <fullName evidence="1">Zinc finger CGNR domain-containing protein</fullName>
    </recommendedName>
</protein>
<dbReference type="SUPFAM" id="SSF160904">
    <property type="entry name" value="Jann2411-like"/>
    <property type="match status" value="1"/>
</dbReference>
<name>A0A0F7REU2_BACAN</name>
<dbReference type="KEGG" id="bar:GBAA_3415"/>
<dbReference type="EMBL" id="AE017334">
    <property type="protein sequence ID" value="AAT32524.1"/>
    <property type="molecule type" value="Genomic_DNA"/>
</dbReference>
<dbReference type="InterPro" id="IPR023286">
    <property type="entry name" value="ABATE_dom_sf"/>
</dbReference>
<organism evidence="2 3">
    <name type="scientific">Bacillus anthracis</name>
    <name type="common">anthrax bacterium</name>
    <dbReference type="NCBI Taxonomy" id="1392"/>
    <lineage>
        <taxon>Bacteria</taxon>
        <taxon>Bacillati</taxon>
        <taxon>Bacillota</taxon>
        <taxon>Bacilli</taxon>
        <taxon>Bacillales</taxon>
        <taxon>Bacillaceae</taxon>
        <taxon>Bacillus</taxon>
        <taxon>Bacillus cereus group</taxon>
    </lineage>
</organism>
<gene>
    <name evidence="2" type="ordered locus">GBAA_3415</name>
</gene>
<reference evidence="2 3" key="1">
    <citation type="journal article" date="2009" name="J. Bacteriol.">
        <title>The complete genome sequence of Bacillus anthracis Ames 'Ancestor'.</title>
        <authorList>
            <person name="Ravel J."/>
            <person name="Jiang L."/>
            <person name="Stanley S.T."/>
            <person name="Wilson M.R."/>
            <person name="Decker R.S."/>
            <person name="Read T.D."/>
            <person name="Worsham P."/>
            <person name="Keim P.S."/>
            <person name="Salzberg S.L."/>
            <person name="Fraser-Liggett C.M."/>
            <person name="Rasko D.A."/>
        </authorList>
    </citation>
    <scope>NUCLEOTIDE SEQUENCE [LARGE SCALE GENOMIC DNA]</scope>
    <source>
        <strain evidence="3">Ames ancestor</strain>
    </source>
</reference>
<dbReference type="InterPro" id="IPR010852">
    <property type="entry name" value="ABATE"/>
</dbReference>
<proteinExistence type="predicted"/>
<evidence type="ECO:0000259" key="1">
    <source>
        <dbReference type="Pfam" id="PF11706"/>
    </source>
</evidence>
<dbReference type="PANTHER" id="PTHR35525">
    <property type="entry name" value="BLL6575 PROTEIN"/>
    <property type="match status" value="1"/>
</dbReference>
<dbReference type="Proteomes" id="UP000000594">
    <property type="component" value="Chromosome"/>
</dbReference>
<accession>E9QV65</accession>
<dbReference type="Pfam" id="PF11706">
    <property type="entry name" value="zf-CGNR"/>
    <property type="match status" value="1"/>
</dbReference>
<accession>Q6KQC2</accession>
<keyword evidence="3" id="KW-1185">Reference proteome</keyword>
<evidence type="ECO:0000313" key="2">
    <source>
        <dbReference type="EMBL" id="AAT32524.1"/>
    </source>
</evidence>
<accession>E9QV66</accession>
<sequence length="182" mass="21814">MKLNQNAPNELEYIRELLNTWRIPNDTREPIDLLQTEEDIKLFMKEYFHEELPFHTIEELKNFREDIRMVIEGEESLQKWLEKYPFQVNVREDMKGITYEPMREENMYTKVLSIVLTAIQENFWGRLKSCPDCRWVFYDHSRNGSKRWCGMYAGEEGGRACGTIAKVKNYRAKRKGRTGYNV</sequence>
<accession>A0A0F7REU2</accession>
<dbReference type="PANTHER" id="PTHR35525:SF3">
    <property type="entry name" value="BLL6575 PROTEIN"/>
    <property type="match status" value="1"/>
</dbReference>
<accession>Q6HW66</accession>
<accession>Q81N04</accession>
<evidence type="ECO:0000313" key="3">
    <source>
        <dbReference type="Proteomes" id="UP000000594"/>
    </source>
</evidence>
<feature type="domain" description="Zinc finger CGNR" evidence="1">
    <location>
        <begin position="126"/>
        <end position="174"/>
    </location>
</feature>